<feature type="compositionally biased region" description="Polar residues" evidence="1">
    <location>
        <begin position="265"/>
        <end position="285"/>
    </location>
</feature>
<feature type="compositionally biased region" description="Polar residues" evidence="1">
    <location>
        <begin position="163"/>
        <end position="172"/>
    </location>
</feature>
<proteinExistence type="predicted"/>
<organism evidence="2 3">
    <name type="scientific">Nocardia vinacea</name>
    <dbReference type="NCBI Taxonomy" id="96468"/>
    <lineage>
        <taxon>Bacteria</taxon>
        <taxon>Bacillati</taxon>
        <taxon>Actinomycetota</taxon>
        <taxon>Actinomycetes</taxon>
        <taxon>Mycobacteriales</taxon>
        <taxon>Nocardiaceae</taxon>
        <taxon>Nocardia</taxon>
    </lineage>
</organism>
<keyword evidence="3" id="KW-1185">Reference proteome</keyword>
<feature type="compositionally biased region" description="Polar residues" evidence="1">
    <location>
        <begin position="226"/>
        <end position="237"/>
    </location>
</feature>
<sequence>MDHDERSGESIGALLSSLATTLREVSNKLDAVAAHVDDDRNLAGRLAKLEAWAFRTGEDVSKIGSRLEQVVTVEPSDEPAEPALRLRPEPAPATRERREPIPSRRDRLDAVNGRADTTSAHTETGHNNLPDSTTVLSETPTGRNNRPDTTGTDERLEPKTSRNELVTPTTGANGRLATPAGRLDATTGRNERLKAPEDIAARPARTDFTAPITRTEHLEPFGPATPNDSLSLPSRTPQLVPPAAPPTYRSEPLSAPTSRPEWLDSATTAGTEPSAPTYTNSQPATTGDRLDYGSIGSSNGRLEPLTSPPRNGYESPTPTTRPDTGMTAPRTEDNGALTPGAHRAGTGEDTSHVDKLQAMLDELKRNPHGPFGRPEPSAAPNELPGVDPNFAIRTEG</sequence>
<dbReference type="EMBL" id="CP109441">
    <property type="protein sequence ID" value="WUV47158.1"/>
    <property type="molecule type" value="Genomic_DNA"/>
</dbReference>
<feature type="compositionally biased region" description="Polar residues" evidence="1">
    <location>
        <begin position="115"/>
        <end position="150"/>
    </location>
</feature>
<feature type="compositionally biased region" description="Basic and acidic residues" evidence="1">
    <location>
        <begin position="152"/>
        <end position="162"/>
    </location>
</feature>
<accession>A0ABZ1YVK0</accession>
<name>A0ABZ1YVK0_9NOCA</name>
<dbReference type="RefSeq" id="WP_329411218.1">
    <property type="nucleotide sequence ID" value="NZ_CP109441.1"/>
</dbReference>
<evidence type="ECO:0000313" key="3">
    <source>
        <dbReference type="Proteomes" id="UP001432062"/>
    </source>
</evidence>
<feature type="region of interest" description="Disordered" evidence="1">
    <location>
        <begin position="73"/>
        <end position="190"/>
    </location>
</feature>
<evidence type="ECO:0000256" key="1">
    <source>
        <dbReference type="SAM" id="MobiDB-lite"/>
    </source>
</evidence>
<gene>
    <name evidence="2" type="ORF">OG563_02600</name>
</gene>
<reference evidence="2" key="1">
    <citation type="submission" date="2022-10" db="EMBL/GenBank/DDBJ databases">
        <title>The complete genomes of actinobacterial strains from the NBC collection.</title>
        <authorList>
            <person name="Joergensen T.S."/>
            <person name="Alvarez Arevalo M."/>
            <person name="Sterndorff E.B."/>
            <person name="Faurdal D."/>
            <person name="Vuksanovic O."/>
            <person name="Mourched A.-S."/>
            <person name="Charusanti P."/>
            <person name="Shaw S."/>
            <person name="Blin K."/>
            <person name="Weber T."/>
        </authorList>
    </citation>
    <scope>NUCLEOTIDE SEQUENCE</scope>
    <source>
        <strain evidence="2">NBC_01482</strain>
    </source>
</reference>
<feature type="compositionally biased region" description="Basic and acidic residues" evidence="1">
    <location>
        <begin position="84"/>
        <end position="109"/>
    </location>
</feature>
<evidence type="ECO:0000313" key="2">
    <source>
        <dbReference type="EMBL" id="WUV47158.1"/>
    </source>
</evidence>
<protein>
    <submittedName>
        <fullName evidence="2">Uncharacterized protein</fullName>
    </submittedName>
</protein>
<feature type="region of interest" description="Disordered" evidence="1">
    <location>
        <begin position="210"/>
        <end position="396"/>
    </location>
</feature>
<feature type="compositionally biased region" description="Basic and acidic residues" evidence="1">
    <location>
        <begin position="345"/>
        <end position="365"/>
    </location>
</feature>
<dbReference type="Proteomes" id="UP001432062">
    <property type="component" value="Chromosome"/>
</dbReference>